<comment type="caution">
    <text evidence="1">The sequence shown here is derived from an EMBL/GenBank/DDBJ whole genome shotgun (WGS) entry which is preliminary data.</text>
</comment>
<gene>
    <name evidence="1" type="ORF">G2W53_035493</name>
</gene>
<proteinExistence type="predicted"/>
<reference evidence="1" key="1">
    <citation type="submission" date="2020-09" db="EMBL/GenBank/DDBJ databases">
        <title>Genome-Enabled Discovery of Anthraquinone Biosynthesis in Senna tora.</title>
        <authorList>
            <person name="Kang S.-H."/>
            <person name="Pandey R.P."/>
            <person name="Lee C.-M."/>
            <person name="Sim J.-S."/>
            <person name="Jeong J.-T."/>
            <person name="Choi B.-S."/>
            <person name="Jung M."/>
            <person name="Ginzburg D."/>
            <person name="Zhao K."/>
            <person name="Won S.Y."/>
            <person name="Oh T.-J."/>
            <person name="Yu Y."/>
            <person name="Kim N.-H."/>
            <person name="Lee O.R."/>
            <person name="Lee T.-H."/>
            <person name="Bashyal P."/>
            <person name="Kim T.-S."/>
            <person name="Lee W.-H."/>
            <person name="Kawkins C."/>
            <person name="Kim C.-K."/>
            <person name="Kim J.S."/>
            <person name="Ahn B.O."/>
            <person name="Rhee S.Y."/>
            <person name="Sohng J.K."/>
        </authorList>
    </citation>
    <scope>NUCLEOTIDE SEQUENCE</scope>
    <source>
        <tissue evidence="1">Leaf</tissue>
    </source>
</reference>
<evidence type="ECO:0000313" key="1">
    <source>
        <dbReference type="EMBL" id="KAF7808750.1"/>
    </source>
</evidence>
<name>A0A834SQK6_9FABA</name>
<accession>A0A834SQK6</accession>
<dbReference type="EMBL" id="JAAIUW010000011">
    <property type="protein sequence ID" value="KAF7808750.1"/>
    <property type="molecule type" value="Genomic_DNA"/>
</dbReference>
<organism evidence="1 2">
    <name type="scientific">Senna tora</name>
    <dbReference type="NCBI Taxonomy" id="362788"/>
    <lineage>
        <taxon>Eukaryota</taxon>
        <taxon>Viridiplantae</taxon>
        <taxon>Streptophyta</taxon>
        <taxon>Embryophyta</taxon>
        <taxon>Tracheophyta</taxon>
        <taxon>Spermatophyta</taxon>
        <taxon>Magnoliopsida</taxon>
        <taxon>eudicotyledons</taxon>
        <taxon>Gunneridae</taxon>
        <taxon>Pentapetalae</taxon>
        <taxon>rosids</taxon>
        <taxon>fabids</taxon>
        <taxon>Fabales</taxon>
        <taxon>Fabaceae</taxon>
        <taxon>Caesalpinioideae</taxon>
        <taxon>Cassia clade</taxon>
        <taxon>Senna</taxon>
    </lineage>
</organism>
<protein>
    <submittedName>
        <fullName evidence="1">Uncharacterized protein</fullName>
    </submittedName>
</protein>
<evidence type="ECO:0000313" key="2">
    <source>
        <dbReference type="Proteomes" id="UP000634136"/>
    </source>
</evidence>
<dbReference type="Proteomes" id="UP000634136">
    <property type="component" value="Unassembled WGS sequence"/>
</dbReference>
<sequence length="48" mass="5328">MLLSRDQRWRCGIGIAAGGYSGELGEDCVQWAEDSENWMLLNVPSLTV</sequence>
<dbReference type="AlphaFoldDB" id="A0A834SQK6"/>
<keyword evidence="2" id="KW-1185">Reference proteome</keyword>